<evidence type="ECO:0000256" key="14">
    <source>
        <dbReference type="SAM" id="MobiDB-lite"/>
    </source>
</evidence>
<dbReference type="CDD" id="cd20070">
    <property type="entry name" value="5TM_YidC_Alb3"/>
    <property type="match status" value="1"/>
</dbReference>
<keyword evidence="9 13" id="KW-0472">Membrane</keyword>
<reference evidence="18" key="3">
    <citation type="submission" date="2021-06" db="EMBL/GenBank/DDBJ databases">
        <title>Genomic Description and Analysis of Intracellular Bacteria, Candidatus Berkiella cookevillensis and Candidatus Berkiella aquae.</title>
        <authorList>
            <person name="Kidane D.T."/>
            <person name="Mehari Y.T."/>
            <person name="Rice F.C."/>
            <person name="Arivett B.A."/>
            <person name="Farone A.L."/>
            <person name="Berk S.G."/>
            <person name="Farone M.B."/>
        </authorList>
    </citation>
    <scope>NUCLEOTIDE SEQUENCE</scope>
    <source>
        <strain evidence="18">HT99</strain>
    </source>
</reference>
<evidence type="ECO:0000256" key="13">
    <source>
        <dbReference type="HAMAP-Rule" id="MF_01810"/>
    </source>
</evidence>
<dbReference type="GO" id="GO:0032977">
    <property type="term" value="F:membrane insertase activity"/>
    <property type="evidence" value="ECO:0007669"/>
    <property type="project" value="InterPro"/>
</dbReference>
<dbReference type="Proteomes" id="UP000051497">
    <property type="component" value="Unassembled WGS sequence"/>
</dbReference>
<dbReference type="InterPro" id="IPR038221">
    <property type="entry name" value="YidC_periplasmic_sf"/>
</dbReference>
<dbReference type="NCBIfam" id="NF002352">
    <property type="entry name" value="PRK01318.1-3"/>
    <property type="match status" value="1"/>
</dbReference>
<evidence type="ECO:0000256" key="6">
    <source>
        <dbReference type="ARBA" id="ARBA00022692"/>
    </source>
</evidence>
<evidence type="ECO:0000256" key="12">
    <source>
        <dbReference type="ARBA" id="ARBA00033342"/>
    </source>
</evidence>
<evidence type="ECO:0000256" key="4">
    <source>
        <dbReference type="ARBA" id="ARBA00022448"/>
    </source>
</evidence>
<feature type="transmembrane region" description="Helical" evidence="13">
    <location>
        <begin position="501"/>
        <end position="524"/>
    </location>
</feature>
<dbReference type="AlphaFoldDB" id="A0A0Q9YYG0"/>
<accession>A0A0Q9YYG0</accession>
<keyword evidence="5 13" id="KW-1003">Cell membrane</keyword>
<dbReference type="NCBIfam" id="TIGR03592">
    <property type="entry name" value="yidC_oxa1_cterm"/>
    <property type="match status" value="1"/>
</dbReference>
<evidence type="ECO:0000256" key="11">
    <source>
        <dbReference type="ARBA" id="ARBA00033245"/>
    </source>
</evidence>
<keyword evidence="10 13" id="KW-0143">Chaperone</keyword>
<comment type="caution">
    <text evidence="13">Lacks conserved residue(s) required for the propagation of feature annotation.</text>
</comment>
<dbReference type="HAMAP" id="MF_01810">
    <property type="entry name" value="YidC_type1"/>
    <property type="match status" value="1"/>
</dbReference>
<keyword evidence="6 13" id="KW-0812">Transmembrane</keyword>
<feature type="domain" description="Membrane insertase YidC N-terminal" evidence="16">
    <location>
        <begin position="76"/>
        <end position="350"/>
    </location>
</feature>
<dbReference type="InterPro" id="IPR001708">
    <property type="entry name" value="YidC/ALB3/OXA1/COX18"/>
</dbReference>
<organism evidence="17">
    <name type="scientific">Candidatus Berkiella aquae</name>
    <dbReference type="NCBI Taxonomy" id="295108"/>
    <lineage>
        <taxon>Bacteria</taxon>
        <taxon>Pseudomonadati</taxon>
        <taxon>Pseudomonadota</taxon>
        <taxon>Gammaproteobacteria</taxon>
        <taxon>Candidatus Berkiellales</taxon>
        <taxon>Candidatus Berkiellaceae</taxon>
        <taxon>Candidatus Berkiella</taxon>
    </lineage>
</organism>
<feature type="transmembrane region" description="Helical" evidence="13">
    <location>
        <begin position="427"/>
        <end position="448"/>
    </location>
</feature>
<comment type="subcellular location">
    <subcellularLocation>
        <location evidence="1">Cell inner membrane</location>
        <topology evidence="1">Multi-pass membrane protein</topology>
    </subcellularLocation>
    <subcellularLocation>
        <location evidence="13">Cell membrane</location>
        <topology evidence="13">Multi-pass membrane protein</topology>
    </subcellularLocation>
</comment>
<keyword evidence="19" id="KW-1185">Reference proteome</keyword>
<evidence type="ECO:0000256" key="5">
    <source>
        <dbReference type="ARBA" id="ARBA00022475"/>
    </source>
</evidence>
<evidence type="ECO:0000259" key="16">
    <source>
        <dbReference type="Pfam" id="PF14849"/>
    </source>
</evidence>
<evidence type="ECO:0000313" key="19">
    <source>
        <dbReference type="Proteomes" id="UP000051497"/>
    </source>
</evidence>
<evidence type="ECO:0000256" key="9">
    <source>
        <dbReference type="ARBA" id="ARBA00023136"/>
    </source>
</evidence>
<protein>
    <recommendedName>
        <fullName evidence="3 13">Membrane protein insertase YidC</fullName>
    </recommendedName>
    <alternativeName>
        <fullName evidence="12 13">Foldase YidC</fullName>
    </alternativeName>
    <alternativeName>
        <fullName evidence="11 13">Membrane integrase YidC</fullName>
    </alternativeName>
    <alternativeName>
        <fullName evidence="13">Membrane protein YidC</fullName>
    </alternativeName>
</protein>
<evidence type="ECO:0000256" key="8">
    <source>
        <dbReference type="ARBA" id="ARBA00022989"/>
    </source>
</evidence>
<dbReference type="STRING" id="295108.HT99x_00453"/>
<reference evidence="17" key="1">
    <citation type="submission" date="2015-09" db="EMBL/GenBank/DDBJ databases">
        <title>Draft Genome Sequences of Two Novel Amoeba-resistant Intranuclear Bacteria, Candidatus Berkiella cookevillensis and Candidatus Berkiella aquae.</title>
        <authorList>
            <person name="Mehari Y.T."/>
            <person name="Arivett B.A."/>
            <person name="Farone A.L."/>
            <person name="Gunderson J.H."/>
            <person name="Farone M.B."/>
        </authorList>
    </citation>
    <scope>NUCLEOTIDE SEQUENCE [LARGE SCALE GENOMIC DNA]</scope>
    <source>
        <strain evidence="17">HT99</strain>
    </source>
</reference>
<dbReference type="PRINTS" id="PR01900">
    <property type="entry name" value="YIDCPROTEIN"/>
</dbReference>
<dbReference type="CDD" id="cd19961">
    <property type="entry name" value="EcYidC-like_peri"/>
    <property type="match status" value="1"/>
</dbReference>
<dbReference type="OrthoDB" id="9780552at2"/>
<evidence type="ECO:0000256" key="7">
    <source>
        <dbReference type="ARBA" id="ARBA00022927"/>
    </source>
</evidence>
<proteinExistence type="inferred from homology"/>
<dbReference type="InterPro" id="IPR028055">
    <property type="entry name" value="YidC/Oxa/ALB_C"/>
</dbReference>
<comment type="function">
    <text evidence="13">Required for the insertion and/or proper folding and/or complex formation of integral membrane proteins into the membrane. Involved in integration of membrane proteins that insert both dependently and independently of the Sec translocase complex, as well as at least some lipoproteins. Aids folding of multispanning membrane proteins.</text>
</comment>
<name>A0A0Q9YYG0_9GAMM</name>
<dbReference type="InterPro" id="IPR028053">
    <property type="entry name" value="Membr_insert_YidC_N"/>
</dbReference>
<reference evidence="18" key="2">
    <citation type="journal article" date="2016" name="Genome Announc.">
        <title>Draft Genome Sequences of Two Novel Amoeba-Resistant Intranuclear Bacteria, 'Candidatus Berkiella cookevillensis' and 'Candidatus Berkiella aquae'.</title>
        <authorList>
            <person name="Mehari Y.T."/>
            <person name="Arivett B.A."/>
            <person name="Farone A.L."/>
            <person name="Gunderson J.H."/>
            <person name="Farone M.B."/>
        </authorList>
    </citation>
    <scope>NUCLEOTIDE SEQUENCE</scope>
    <source>
        <strain evidence="18">HT99</strain>
    </source>
</reference>
<dbReference type="EMBL" id="LKAJ02000001">
    <property type="protein sequence ID" value="MCS5712760.1"/>
    <property type="molecule type" value="Genomic_DNA"/>
</dbReference>
<dbReference type="Pfam" id="PF02096">
    <property type="entry name" value="60KD_IMP"/>
    <property type="match status" value="1"/>
</dbReference>
<dbReference type="PRINTS" id="PR00701">
    <property type="entry name" value="60KDINNERMP"/>
</dbReference>
<feature type="transmembrane region" description="Helical" evidence="13">
    <location>
        <begin position="362"/>
        <end position="385"/>
    </location>
</feature>
<dbReference type="PANTHER" id="PTHR12428">
    <property type="entry name" value="OXA1"/>
    <property type="match status" value="1"/>
</dbReference>
<comment type="subunit">
    <text evidence="13">Interacts with the Sec translocase complex via SecD. Specifically interacts with transmembrane segments of nascent integral membrane proteins during membrane integration.</text>
</comment>
<evidence type="ECO:0000256" key="10">
    <source>
        <dbReference type="ARBA" id="ARBA00023186"/>
    </source>
</evidence>
<feature type="domain" description="Membrane insertase YidC/Oxa/ALB C-terminal" evidence="15">
    <location>
        <begin position="362"/>
        <end position="540"/>
    </location>
</feature>
<comment type="caution">
    <text evidence="17">The sequence shown here is derived from an EMBL/GenBank/DDBJ whole genome shotgun (WGS) entry which is preliminary data.</text>
</comment>
<keyword evidence="8 13" id="KW-1133">Transmembrane helix</keyword>
<dbReference type="InterPro" id="IPR047196">
    <property type="entry name" value="YidC_ALB_C"/>
</dbReference>
<evidence type="ECO:0000256" key="2">
    <source>
        <dbReference type="ARBA" id="ARBA00010527"/>
    </source>
</evidence>
<dbReference type="InterPro" id="IPR019998">
    <property type="entry name" value="Membr_insert_YidC"/>
</dbReference>
<dbReference type="GO" id="GO:0015031">
    <property type="term" value="P:protein transport"/>
    <property type="evidence" value="ECO:0007669"/>
    <property type="project" value="UniProtKB-KW"/>
</dbReference>
<evidence type="ECO:0000256" key="3">
    <source>
        <dbReference type="ARBA" id="ARBA00015325"/>
    </source>
</evidence>
<keyword evidence="4 13" id="KW-0813">Transport</keyword>
<keyword evidence="7 13" id="KW-0653">Protein transport</keyword>
<evidence type="ECO:0000313" key="17">
    <source>
        <dbReference type="EMBL" id="KRG22036.1"/>
    </source>
</evidence>
<dbReference type="RefSeq" id="WP_075065106.1">
    <property type="nucleotide sequence ID" value="NZ_LKAJ02000001.1"/>
</dbReference>
<evidence type="ECO:0000313" key="18">
    <source>
        <dbReference type="EMBL" id="MCS5712760.1"/>
    </source>
</evidence>
<dbReference type="Pfam" id="PF14849">
    <property type="entry name" value="YidC_periplas"/>
    <property type="match status" value="1"/>
</dbReference>
<dbReference type="Gene3D" id="2.70.98.90">
    <property type="match status" value="1"/>
</dbReference>
<evidence type="ECO:0000256" key="1">
    <source>
        <dbReference type="ARBA" id="ARBA00004429"/>
    </source>
</evidence>
<sequence>MELQRTRMFLLIALLVVGFALFSEWQKEHPALPKQTHSQSASSATKEDSEIPAISTNQSTAVMPVSTPSSASADLIDVTTDVLKIKIDPIGGDIVRAELLKYPEKLHSEQGVLLLDKTALRNYVAQTGLVGKNELGPDSRQQGRARYTVTQNNFQLNQDVLNVDLHWQHESGIKVTKTFVFKRGNYLVDVNYQIQNDTDNVWLGNIYGQLRREYVKGKSNGMLGVQNYEGAALSTPEKPYKKLSFPDMKKAPLRQTMEGGWAAMVEHYFLSAWIPAKESANVYYSRVDDDNVYNIGALTAVEVAPHKSETVGGQLYLGPEVAEKLKAISPGLELTIDYGILWPISQLLFWALQFIHGFVSNWGFAIILLTLVVKLLFYSLSASSYRSMGHMRRLQPRVEMLKERHGNDKQQFSAALMELYRKEKVNPLGGCLPILIQIPVFIALYYVLLESIELRQAPFILWIQDLSSKDPYYVLPLIMGATMFLQQKMNPAPPDPMQAKMMMFMPVIFTVLFLSFPAGLVLYWTVNNILSISQQWFITRNIEREATLKKVK</sequence>
<feature type="region of interest" description="Disordered" evidence="14">
    <location>
        <begin position="32"/>
        <end position="66"/>
    </location>
</feature>
<dbReference type="GO" id="GO:0051205">
    <property type="term" value="P:protein insertion into membrane"/>
    <property type="evidence" value="ECO:0007669"/>
    <property type="project" value="TreeGrafter"/>
</dbReference>
<feature type="compositionally biased region" description="Polar residues" evidence="14">
    <location>
        <begin position="35"/>
        <end position="44"/>
    </location>
</feature>
<dbReference type="GO" id="GO:0005886">
    <property type="term" value="C:plasma membrane"/>
    <property type="evidence" value="ECO:0007669"/>
    <property type="project" value="UniProtKB-SubCell"/>
</dbReference>
<dbReference type="NCBIfam" id="TIGR03593">
    <property type="entry name" value="yidC_nterm"/>
    <property type="match status" value="1"/>
</dbReference>
<gene>
    <name evidence="13 17" type="primary">yidC</name>
    <name evidence="17" type="ORF">HT99x_00453</name>
    <name evidence="18" type="ORF">HT99x_015070</name>
</gene>
<comment type="similarity">
    <text evidence="2 13">Belongs to the OXA1/ALB3/YidC family. Type 1 subfamily.</text>
</comment>
<feature type="compositionally biased region" description="Polar residues" evidence="14">
    <location>
        <begin position="54"/>
        <end position="66"/>
    </location>
</feature>
<dbReference type="EMBL" id="LKAJ01000002">
    <property type="protein sequence ID" value="KRG22036.1"/>
    <property type="molecule type" value="Genomic_DNA"/>
</dbReference>
<dbReference type="PATRIC" id="fig|1590043.3.peg.456"/>
<dbReference type="PANTHER" id="PTHR12428:SF65">
    <property type="entry name" value="CYTOCHROME C OXIDASE ASSEMBLY PROTEIN COX18, MITOCHONDRIAL"/>
    <property type="match status" value="1"/>
</dbReference>
<evidence type="ECO:0000259" key="15">
    <source>
        <dbReference type="Pfam" id="PF02096"/>
    </source>
</evidence>